<evidence type="ECO:0000259" key="16">
    <source>
        <dbReference type="Pfam" id="PF20512"/>
    </source>
</evidence>
<dbReference type="InterPro" id="IPR018050">
    <property type="entry name" value="Pmannose_isomerase-type1_CS"/>
</dbReference>
<comment type="catalytic activity">
    <reaction evidence="1 10">
        <text>D-mannose 6-phosphate = D-fructose 6-phosphate</text>
        <dbReference type="Rhea" id="RHEA:12356"/>
        <dbReference type="ChEBI" id="CHEBI:58735"/>
        <dbReference type="ChEBI" id="CHEBI:61527"/>
        <dbReference type="EC" id="5.3.1.8"/>
    </reaction>
</comment>
<comment type="cofactor">
    <cofactor evidence="10">
        <name>Zn(2+)</name>
        <dbReference type="ChEBI" id="CHEBI:29105"/>
    </cofactor>
    <text evidence="10">Binds 1 zinc ion per subunit.</text>
</comment>
<protein>
    <recommendedName>
        <fullName evidence="6 10">Mannose-6-phosphate isomerase</fullName>
        <ecNumber evidence="5 10">5.3.1.8</ecNumber>
    </recommendedName>
</protein>
<evidence type="ECO:0000256" key="8">
    <source>
        <dbReference type="ARBA" id="ARBA00022833"/>
    </source>
</evidence>
<dbReference type="PROSITE" id="PS00966">
    <property type="entry name" value="PMI_I_2"/>
    <property type="match status" value="1"/>
</dbReference>
<dbReference type="InterPro" id="IPR001250">
    <property type="entry name" value="Man6P_Isoase-1"/>
</dbReference>
<evidence type="ECO:0000256" key="11">
    <source>
        <dbReference type="RuleBase" id="RU004189"/>
    </source>
</evidence>
<gene>
    <name evidence="17" type="primary">PMI1_2</name>
    <name evidence="17" type="ORF">OC842_005950</name>
</gene>
<proteinExistence type="inferred from homology"/>
<dbReference type="PROSITE" id="PS00965">
    <property type="entry name" value="PMI_I_1"/>
    <property type="match status" value="1"/>
</dbReference>
<keyword evidence="7" id="KW-0479">Metal-binding</keyword>
<reference evidence="17" key="1">
    <citation type="journal article" date="2023" name="PhytoFront">
        <title>Draft Genome Resources of Seven Strains of Tilletia horrida, Causal Agent of Kernel Smut of Rice.</title>
        <authorList>
            <person name="Khanal S."/>
            <person name="Antony Babu S."/>
            <person name="Zhou X.G."/>
        </authorList>
    </citation>
    <scope>NUCLEOTIDE SEQUENCE</scope>
    <source>
        <strain evidence="17">TX3</strain>
    </source>
</reference>
<keyword evidence="9 10" id="KW-0413">Isomerase</keyword>
<dbReference type="AlphaFoldDB" id="A0AAN6G6V0"/>
<dbReference type="Pfam" id="PF01238">
    <property type="entry name" value="PMI_typeI_C"/>
    <property type="match status" value="1"/>
</dbReference>
<comment type="caution">
    <text evidence="17">The sequence shown here is derived from an EMBL/GenBank/DDBJ whole genome shotgun (WGS) entry which is preliminary data.</text>
</comment>
<evidence type="ECO:0000256" key="7">
    <source>
        <dbReference type="ARBA" id="ARBA00022723"/>
    </source>
</evidence>
<feature type="domain" description="Phosphomannose isomerase type I helical insertion" evidence="16">
    <location>
        <begin position="207"/>
        <end position="289"/>
    </location>
</feature>
<feature type="domain" description="Phosphomannose isomerase type I C-terminal" evidence="14">
    <location>
        <begin position="404"/>
        <end position="451"/>
    </location>
</feature>
<keyword evidence="8 10" id="KW-0862">Zinc</keyword>
<evidence type="ECO:0000256" key="1">
    <source>
        <dbReference type="ARBA" id="ARBA00000757"/>
    </source>
</evidence>
<dbReference type="GO" id="GO:0004476">
    <property type="term" value="F:mannose-6-phosphate isomerase activity"/>
    <property type="evidence" value="ECO:0007669"/>
    <property type="project" value="UniProtKB-EC"/>
</dbReference>
<evidence type="ECO:0000256" key="4">
    <source>
        <dbReference type="ARBA" id="ARBA00010772"/>
    </source>
</evidence>
<dbReference type="GO" id="GO:0005829">
    <property type="term" value="C:cytosol"/>
    <property type="evidence" value="ECO:0007669"/>
    <property type="project" value="TreeGrafter"/>
</dbReference>
<organism evidence="17 18">
    <name type="scientific">Tilletia horrida</name>
    <dbReference type="NCBI Taxonomy" id="155126"/>
    <lineage>
        <taxon>Eukaryota</taxon>
        <taxon>Fungi</taxon>
        <taxon>Dikarya</taxon>
        <taxon>Basidiomycota</taxon>
        <taxon>Ustilaginomycotina</taxon>
        <taxon>Exobasidiomycetes</taxon>
        <taxon>Tilletiales</taxon>
        <taxon>Tilletiaceae</taxon>
        <taxon>Tilletia</taxon>
    </lineage>
</organism>
<feature type="region of interest" description="Disordered" evidence="13">
    <location>
        <begin position="355"/>
        <end position="403"/>
    </location>
</feature>
<evidence type="ECO:0000256" key="3">
    <source>
        <dbReference type="ARBA" id="ARBA00004666"/>
    </source>
</evidence>
<evidence type="ECO:0000256" key="12">
    <source>
        <dbReference type="RuleBase" id="RU004248"/>
    </source>
</evidence>
<evidence type="ECO:0000256" key="9">
    <source>
        <dbReference type="ARBA" id="ARBA00023235"/>
    </source>
</evidence>
<dbReference type="Pfam" id="PF20512">
    <property type="entry name" value="PMI_typeI_hel"/>
    <property type="match status" value="1"/>
</dbReference>
<accession>A0AAN6G6V0</accession>
<dbReference type="EC" id="5.3.1.8" evidence="5 10"/>
<dbReference type="Pfam" id="PF20511">
    <property type="entry name" value="PMI_typeI_cat"/>
    <property type="match status" value="1"/>
</dbReference>
<dbReference type="InterPro" id="IPR046456">
    <property type="entry name" value="PMI_typeI_C"/>
</dbReference>
<evidence type="ECO:0000256" key="13">
    <source>
        <dbReference type="SAM" id="MobiDB-lite"/>
    </source>
</evidence>
<evidence type="ECO:0000313" key="17">
    <source>
        <dbReference type="EMBL" id="KAK0524060.1"/>
    </source>
</evidence>
<dbReference type="InterPro" id="IPR046458">
    <property type="entry name" value="PMI_typeI_hel"/>
</dbReference>
<dbReference type="InterPro" id="IPR014710">
    <property type="entry name" value="RmlC-like_jellyroll"/>
</dbReference>
<name>A0AAN6G6V0_9BASI</name>
<dbReference type="InterPro" id="IPR046457">
    <property type="entry name" value="PMI_typeI_cat"/>
</dbReference>
<dbReference type="PRINTS" id="PR00714">
    <property type="entry name" value="MAN6PISMRASE"/>
</dbReference>
<feature type="domain" description="Phosphomannose isomerase type I catalytic" evidence="15">
    <location>
        <begin position="19"/>
        <end position="181"/>
    </location>
</feature>
<dbReference type="CDD" id="cd07011">
    <property type="entry name" value="cupin_PMI_type_I_N"/>
    <property type="match status" value="1"/>
</dbReference>
<dbReference type="GO" id="GO:0005975">
    <property type="term" value="P:carbohydrate metabolic process"/>
    <property type="evidence" value="ECO:0007669"/>
    <property type="project" value="InterPro"/>
</dbReference>
<keyword evidence="18" id="KW-1185">Reference proteome</keyword>
<dbReference type="InterPro" id="IPR016305">
    <property type="entry name" value="Mannose-6-P_Isomerase"/>
</dbReference>
<evidence type="ECO:0000256" key="5">
    <source>
        <dbReference type="ARBA" id="ARBA00011956"/>
    </source>
</evidence>
<comment type="similarity">
    <text evidence="4 11">Belongs to the mannose-6-phosphate isomerase type 1 family.</text>
</comment>
<dbReference type="EMBL" id="JAPDMQ010000472">
    <property type="protein sequence ID" value="KAK0524060.1"/>
    <property type="molecule type" value="Genomic_DNA"/>
</dbReference>
<comment type="function">
    <text evidence="2">Involved in the synthesis of the GDP-mannose and dolichol-phosphate-mannose required for a number of critical mannosyl transfer reactions.</text>
</comment>
<dbReference type="Proteomes" id="UP001176521">
    <property type="component" value="Unassembled WGS sequence"/>
</dbReference>
<sequence>MTSSTSSSSRSPAPAAVQIVPGVQSYDWGLKGKQGSSVARYAQATDELDFHLEQDKPYAELWMGTHPTLPSKVVGSSSAGAGASTETLSSYLHARPDLVSRSVFDRFGPGRDAHGRDTGVLPFLFKVLSIGKALSIQAHPDKELAQKLHKEKPDMYKDDNHKPEMAIALSPFRGFCGFRPLPDIAGFVQDVPELRTLVSPPEDLQERVADAAQDASKAKPILREIFGSLMKAKKEDVDLQAESIVARYGAALQNQNAEALEVPAELAQLVVTLNEQFPSDVGIFCTFILNVVKLQTGQAMFLQANEPHAYLSGEIIECMAASDNVVRAGLTPKARDVDVLIDMLTYKAAKSEDQLMSPAPFPPLPSSSTYSLYQVDDPESRTDALSPAAGMPSSQQAGKSPPTLLYDPPIDEFAVLLTRLRKGQTEQQRPIQGPSILLHAGGQGSLSVSHPQLATADFELGNPGRVYFVAAGAQVTLSSRHADDDLLTVRAFVEV</sequence>
<evidence type="ECO:0000313" key="18">
    <source>
        <dbReference type="Proteomes" id="UP001176521"/>
    </source>
</evidence>
<dbReference type="InterPro" id="IPR011051">
    <property type="entry name" value="RmlC_Cupin_sf"/>
</dbReference>
<evidence type="ECO:0000256" key="2">
    <source>
        <dbReference type="ARBA" id="ARBA00002564"/>
    </source>
</evidence>
<evidence type="ECO:0000259" key="15">
    <source>
        <dbReference type="Pfam" id="PF20511"/>
    </source>
</evidence>
<dbReference type="Gene3D" id="1.10.441.10">
    <property type="entry name" value="Phosphomannose Isomerase, domain 2"/>
    <property type="match status" value="1"/>
</dbReference>
<dbReference type="SUPFAM" id="SSF51182">
    <property type="entry name" value="RmlC-like cupins"/>
    <property type="match status" value="1"/>
</dbReference>
<evidence type="ECO:0000256" key="6">
    <source>
        <dbReference type="ARBA" id="ARBA00018236"/>
    </source>
</evidence>
<dbReference type="PANTHER" id="PTHR10309">
    <property type="entry name" value="MANNOSE-6-PHOSPHATE ISOMERASE"/>
    <property type="match status" value="1"/>
</dbReference>
<dbReference type="Gene3D" id="2.60.120.10">
    <property type="entry name" value="Jelly Rolls"/>
    <property type="match status" value="2"/>
</dbReference>
<dbReference type="PANTHER" id="PTHR10309:SF0">
    <property type="entry name" value="MANNOSE-6-PHOSPHATE ISOMERASE"/>
    <property type="match status" value="1"/>
</dbReference>
<dbReference type="GO" id="GO:0009298">
    <property type="term" value="P:GDP-mannose biosynthetic process"/>
    <property type="evidence" value="ECO:0007669"/>
    <property type="project" value="InterPro"/>
</dbReference>
<evidence type="ECO:0000256" key="10">
    <source>
        <dbReference type="RuleBase" id="RU000611"/>
    </source>
</evidence>
<dbReference type="GO" id="GO:0008270">
    <property type="term" value="F:zinc ion binding"/>
    <property type="evidence" value="ECO:0007669"/>
    <property type="project" value="InterPro"/>
</dbReference>
<evidence type="ECO:0000259" key="14">
    <source>
        <dbReference type="Pfam" id="PF01238"/>
    </source>
</evidence>
<comment type="pathway">
    <text evidence="3 12">Nucleotide-sugar biosynthesis; GDP-alpha-D-mannose biosynthesis; alpha-D-mannose 1-phosphate from D-fructose 6-phosphate: step 1/2.</text>
</comment>
<dbReference type="NCBIfam" id="TIGR00218">
    <property type="entry name" value="manA"/>
    <property type="match status" value="1"/>
</dbReference>